<keyword evidence="3" id="KW-1185">Reference proteome</keyword>
<evidence type="ECO:0000256" key="1">
    <source>
        <dbReference type="SAM" id="Phobius"/>
    </source>
</evidence>
<dbReference type="Proteomes" id="UP001144805">
    <property type="component" value="Unassembled WGS sequence"/>
</dbReference>
<dbReference type="AlphaFoldDB" id="A0A9X3E5K4"/>
<feature type="transmembrane region" description="Helical" evidence="1">
    <location>
        <begin position="6"/>
        <end position="24"/>
    </location>
</feature>
<evidence type="ECO:0000313" key="3">
    <source>
        <dbReference type="Proteomes" id="UP001144805"/>
    </source>
</evidence>
<feature type="transmembrane region" description="Helical" evidence="1">
    <location>
        <begin position="45"/>
        <end position="74"/>
    </location>
</feature>
<comment type="caution">
    <text evidence="2">The sequence shown here is derived from an EMBL/GenBank/DDBJ whole genome shotgun (WGS) entry which is preliminary data.</text>
</comment>
<keyword evidence="1" id="KW-0812">Transmembrane</keyword>
<keyword evidence="1" id="KW-1133">Transmembrane helix</keyword>
<proteinExistence type="predicted"/>
<organism evidence="2 3">
    <name type="scientific">Kaistia nematophila</name>
    <dbReference type="NCBI Taxonomy" id="2994654"/>
    <lineage>
        <taxon>Bacteria</taxon>
        <taxon>Pseudomonadati</taxon>
        <taxon>Pseudomonadota</taxon>
        <taxon>Alphaproteobacteria</taxon>
        <taxon>Hyphomicrobiales</taxon>
        <taxon>Kaistiaceae</taxon>
        <taxon>Kaistia</taxon>
    </lineage>
</organism>
<protein>
    <submittedName>
        <fullName evidence="2">Uncharacterized protein</fullName>
    </submittedName>
</protein>
<dbReference type="EMBL" id="JAPKNK010000010">
    <property type="protein sequence ID" value="MCX5571538.1"/>
    <property type="molecule type" value="Genomic_DNA"/>
</dbReference>
<feature type="transmembrane region" description="Helical" evidence="1">
    <location>
        <begin position="86"/>
        <end position="109"/>
    </location>
</feature>
<sequence>MHIIIGMPAMLIIMGMPMPIMLIMRLQQSMNMSLDMPSIGIISQVMPLSVMVQVIFAIIIGMGIMPPIGIILPIMGIMPFIMPMPGIMFCIGIGIMAGIGIICMALLIFPSPGRSTAAAVHVSASRRGPWA</sequence>
<gene>
    <name evidence="2" type="ORF">OSH07_20225</name>
</gene>
<reference evidence="2" key="1">
    <citation type="submission" date="2022-11" db="EMBL/GenBank/DDBJ databases">
        <title>Biodiversity and phylogenetic relationships of bacteria.</title>
        <authorList>
            <person name="Machado R.A.R."/>
            <person name="Bhat A."/>
            <person name="Loulou A."/>
            <person name="Kallel S."/>
        </authorList>
    </citation>
    <scope>NUCLEOTIDE SEQUENCE</scope>
    <source>
        <strain evidence="2">K-TC2</strain>
    </source>
</reference>
<name>A0A9X3E5K4_9HYPH</name>
<dbReference type="RefSeq" id="WP_266340494.1">
    <property type="nucleotide sequence ID" value="NZ_JAPKNK010000010.1"/>
</dbReference>
<keyword evidence="1" id="KW-0472">Membrane</keyword>
<evidence type="ECO:0000313" key="2">
    <source>
        <dbReference type="EMBL" id="MCX5571538.1"/>
    </source>
</evidence>
<accession>A0A9X3E5K4</accession>